<dbReference type="SMART" id="SM00854">
    <property type="entry name" value="PGA_cap"/>
    <property type="match status" value="1"/>
</dbReference>
<feature type="region of interest" description="Disordered" evidence="2">
    <location>
        <begin position="1"/>
        <end position="22"/>
    </location>
</feature>
<organism evidence="5">
    <name type="scientific">Blautia hansenii</name>
    <name type="common">Ruminococcus hansenii</name>
    <dbReference type="NCBI Taxonomy" id="1322"/>
    <lineage>
        <taxon>Bacteria</taxon>
        <taxon>Bacillati</taxon>
        <taxon>Bacillota</taxon>
        <taxon>Clostridia</taxon>
        <taxon>Lachnospirales</taxon>
        <taxon>Lachnospiraceae</taxon>
        <taxon>Blautia</taxon>
    </lineage>
</organism>
<dbReference type="Gene3D" id="3.60.21.10">
    <property type="match status" value="1"/>
</dbReference>
<evidence type="ECO:0000256" key="1">
    <source>
        <dbReference type="ARBA" id="ARBA00005662"/>
    </source>
</evidence>
<dbReference type="InterPro" id="IPR029052">
    <property type="entry name" value="Metallo-depent_PP-like"/>
</dbReference>
<dbReference type="SUPFAM" id="SSF56300">
    <property type="entry name" value="Metallo-dependent phosphatases"/>
    <property type="match status" value="1"/>
</dbReference>
<dbReference type="CDD" id="cd07381">
    <property type="entry name" value="MPP_CapA"/>
    <property type="match status" value="1"/>
</dbReference>
<evidence type="ECO:0000256" key="3">
    <source>
        <dbReference type="SAM" id="Phobius"/>
    </source>
</evidence>
<proteinExistence type="inferred from homology"/>
<keyword evidence="3" id="KW-0812">Transmembrane</keyword>
<dbReference type="InterPro" id="IPR052169">
    <property type="entry name" value="CW_Biosynth-Accessory"/>
</dbReference>
<protein>
    <submittedName>
        <fullName evidence="5">Capsule biosynthesis protein CapA</fullName>
    </submittedName>
</protein>
<evidence type="ECO:0000313" key="5">
    <source>
        <dbReference type="EMBL" id="VYT09571.1"/>
    </source>
</evidence>
<reference evidence="5" key="1">
    <citation type="submission" date="2019-11" db="EMBL/GenBank/DDBJ databases">
        <authorList>
            <person name="Feng L."/>
        </authorList>
    </citation>
    <scope>NUCLEOTIDE SEQUENCE</scope>
    <source>
        <strain evidence="5">BhanseniiLFYP23</strain>
    </source>
</reference>
<gene>
    <name evidence="5" type="primary">capA_1</name>
    <name evidence="5" type="ORF">BHLFYP23_00131</name>
</gene>
<keyword evidence="3" id="KW-0472">Membrane</keyword>
<evidence type="ECO:0000259" key="4">
    <source>
        <dbReference type="SMART" id="SM00854"/>
    </source>
</evidence>
<comment type="similarity">
    <text evidence="1">Belongs to the CapA family.</text>
</comment>
<dbReference type="EMBL" id="CACRSY010000012">
    <property type="protein sequence ID" value="VYT09571.1"/>
    <property type="molecule type" value="Genomic_DNA"/>
</dbReference>
<sequence>MDEKEELLKKDRERQKKREALREKREQELKKKVRLFTGIGILVFLILTAGISLGVHNHKKAEAEKKKEKARQEKLEKKKAQEDLTVEFLAVGDNIAHSPIYKSGKGEGDVWNYDHIYEPVKKDIEEADLSLVVQETIFVEDRNDISSYPTFGTPVEIGDALVNTGFDVIAHATNHVLDKGTKSIEYTLDWWEQAHPETEILGIHKSAEEAENISVIQCKNLKIAMVNYTYSFNGMELPKEKEYLADLFDEEKARKDIQKAKELADVVMVVMHVGDEYVQEVDEQTRNWTEIFLEEGVDIVIGSHPHVIRPMETLTGEDGHKMLVYYSLGNFVSTQNDLPCLLGGMAKITVQKDLESGEIRIPNHEYIPLLMYYDRENPKATVYKLEDYPADLVEKHSVYKKNPREFSLEYYQNLFKKIEEQGNKDAI</sequence>
<dbReference type="AlphaFoldDB" id="A0A6N2TZF3"/>
<feature type="domain" description="Capsule synthesis protein CapA" evidence="4">
    <location>
        <begin position="87"/>
        <end position="335"/>
    </location>
</feature>
<dbReference type="Pfam" id="PF09587">
    <property type="entry name" value="PGA_cap"/>
    <property type="match status" value="1"/>
</dbReference>
<name>A0A6N2TZF3_BLAHA</name>
<evidence type="ECO:0000256" key="2">
    <source>
        <dbReference type="SAM" id="MobiDB-lite"/>
    </source>
</evidence>
<keyword evidence="3" id="KW-1133">Transmembrane helix</keyword>
<dbReference type="InterPro" id="IPR019079">
    <property type="entry name" value="Capsule_synth_CapA"/>
</dbReference>
<feature type="transmembrane region" description="Helical" evidence="3">
    <location>
        <begin position="33"/>
        <end position="55"/>
    </location>
</feature>
<dbReference type="PANTHER" id="PTHR33393:SF12">
    <property type="entry name" value="CAPSULE BIOSYNTHESIS PROTEIN CAPA"/>
    <property type="match status" value="1"/>
</dbReference>
<accession>A0A6N2TZF3</accession>
<dbReference type="RefSeq" id="WP_004223090.1">
    <property type="nucleotide sequence ID" value="NZ_CACRSY010000012.1"/>
</dbReference>
<dbReference type="PANTHER" id="PTHR33393">
    <property type="entry name" value="POLYGLUTAMINE SYNTHESIS ACCESSORY PROTEIN RV0574C-RELATED"/>
    <property type="match status" value="1"/>
</dbReference>